<evidence type="ECO:0000256" key="7">
    <source>
        <dbReference type="ARBA" id="ARBA00022723"/>
    </source>
</evidence>
<keyword evidence="18 24" id="KW-0807">Transducer</keyword>
<keyword evidence="5" id="KW-0145">Chemotaxis</keyword>
<feature type="compositionally biased region" description="Polar residues" evidence="26">
    <location>
        <begin position="183"/>
        <end position="193"/>
    </location>
</feature>
<dbReference type="InterPro" id="IPR037213">
    <property type="entry name" value="Run_dom_sf"/>
</dbReference>
<dbReference type="InterPro" id="IPR000174">
    <property type="entry name" value="Chemokine_CXCR_1/2"/>
</dbReference>
<dbReference type="GO" id="GO:0051050">
    <property type="term" value="P:positive regulation of transport"/>
    <property type="evidence" value="ECO:0007669"/>
    <property type="project" value="UniProtKB-ARBA"/>
</dbReference>
<dbReference type="PANTHER" id="PTHR47732">
    <property type="entry name" value="RUN AND FYVE DOMAIN-CONTAINING PROTEIN 4"/>
    <property type="match status" value="1"/>
</dbReference>
<evidence type="ECO:0000256" key="3">
    <source>
        <dbReference type="ARBA" id="ARBA00004651"/>
    </source>
</evidence>
<evidence type="ECO:0000256" key="19">
    <source>
        <dbReference type="ARBA" id="ARBA00023228"/>
    </source>
</evidence>
<comment type="similarity">
    <text evidence="24">Belongs to the G-protein coupled receptor 1 family.</text>
</comment>
<keyword evidence="7" id="KW-0479">Metal-binding</keyword>
<feature type="transmembrane region" description="Helical" evidence="27">
    <location>
        <begin position="786"/>
        <end position="807"/>
    </location>
</feature>
<protein>
    <recommendedName>
        <fullName evidence="23">RUN and FYVE domain-containing protein 4</fullName>
    </recommendedName>
</protein>
<keyword evidence="8" id="KW-0863">Zinc-finger</keyword>
<dbReference type="FunFam" id="1.20.1070.10:FF:000157">
    <property type="entry name" value="C-X-C chemokine receptor type 2"/>
    <property type="match status" value="1"/>
</dbReference>
<evidence type="ECO:0000256" key="17">
    <source>
        <dbReference type="ARBA" id="ARBA00023180"/>
    </source>
</evidence>
<feature type="transmembrane region" description="Helical" evidence="27">
    <location>
        <begin position="695"/>
        <end position="717"/>
    </location>
</feature>
<dbReference type="PANTHER" id="PTHR47732:SF1">
    <property type="entry name" value="RUN AND FYVE DOMAIN-CONTAINING PROTEIN 4"/>
    <property type="match status" value="1"/>
</dbReference>
<evidence type="ECO:0000256" key="10">
    <source>
        <dbReference type="ARBA" id="ARBA00022989"/>
    </source>
</evidence>
<dbReference type="GO" id="GO:0006935">
    <property type="term" value="P:chemotaxis"/>
    <property type="evidence" value="ECO:0007669"/>
    <property type="project" value="UniProtKB-KW"/>
</dbReference>
<feature type="compositionally biased region" description="Polar residues" evidence="26">
    <location>
        <begin position="292"/>
        <end position="302"/>
    </location>
</feature>
<reference evidence="30 31" key="1">
    <citation type="submission" date="2013-11" db="EMBL/GenBank/DDBJ databases">
        <title>The Damaraland mole rat (Fukomys damarensis) genome and evolution of African mole rats.</title>
        <authorList>
            <person name="Gladyshev V.N."/>
            <person name="Fang X."/>
        </authorList>
    </citation>
    <scope>NUCLEOTIDE SEQUENCE [LARGE SCALE GENOMIC DNA]</scope>
    <source>
        <tissue evidence="30">Liver</tissue>
    </source>
</reference>
<dbReference type="InterPro" id="IPR000276">
    <property type="entry name" value="GPCR_Rhodpsn"/>
</dbReference>
<keyword evidence="6 24" id="KW-0812">Transmembrane</keyword>
<feature type="region of interest" description="Disordered" evidence="26">
    <location>
        <begin position="253"/>
        <end position="366"/>
    </location>
</feature>
<dbReference type="InterPro" id="IPR000057">
    <property type="entry name" value="Chemokine_CXCR2"/>
</dbReference>
<dbReference type="PROSITE" id="PS50262">
    <property type="entry name" value="G_PROTEIN_RECEP_F1_2"/>
    <property type="match status" value="1"/>
</dbReference>
<keyword evidence="15" id="KW-1015">Disulfide bond</keyword>
<feature type="transmembrane region" description="Helical" evidence="27">
    <location>
        <begin position="583"/>
        <end position="608"/>
    </location>
</feature>
<dbReference type="InterPro" id="IPR017452">
    <property type="entry name" value="GPCR_Rhodpsn_7TM"/>
</dbReference>
<evidence type="ECO:0000256" key="5">
    <source>
        <dbReference type="ARBA" id="ARBA00022500"/>
    </source>
</evidence>
<name>A0A091DBP5_FUKDA</name>
<dbReference type="InterPro" id="IPR059036">
    <property type="entry name" value="RUFY4_dom"/>
</dbReference>
<evidence type="ECO:0000256" key="1">
    <source>
        <dbReference type="ARBA" id="ARBA00004371"/>
    </source>
</evidence>
<dbReference type="GO" id="GO:0000045">
    <property type="term" value="P:autophagosome assembly"/>
    <property type="evidence" value="ECO:0007669"/>
    <property type="project" value="TreeGrafter"/>
</dbReference>
<feature type="domain" description="RUN" evidence="29">
    <location>
        <begin position="33"/>
        <end position="171"/>
    </location>
</feature>
<comment type="subunit">
    <text evidence="21">Interacts with IL8. Interacts with GNAI2.</text>
</comment>
<evidence type="ECO:0000259" key="29">
    <source>
        <dbReference type="PROSITE" id="PS50826"/>
    </source>
</evidence>
<evidence type="ECO:0000256" key="18">
    <source>
        <dbReference type="ARBA" id="ARBA00023224"/>
    </source>
</evidence>
<keyword evidence="16 24" id="KW-0675">Receptor</keyword>
<evidence type="ECO:0000256" key="16">
    <source>
        <dbReference type="ARBA" id="ARBA00023170"/>
    </source>
</evidence>
<dbReference type="Pfam" id="PF00001">
    <property type="entry name" value="7tm_1"/>
    <property type="match status" value="1"/>
</dbReference>
<proteinExistence type="inferred from homology"/>
<keyword evidence="14 27" id="KW-0472">Membrane</keyword>
<dbReference type="Pfam" id="PF25366">
    <property type="entry name" value="RUFY4"/>
    <property type="match status" value="1"/>
</dbReference>
<keyword evidence="17" id="KW-0325">Glycoprotein</keyword>
<feature type="domain" description="G-protein coupled receptors family 1 profile" evidence="28">
    <location>
        <begin position="599"/>
        <end position="848"/>
    </location>
</feature>
<comment type="function">
    <text evidence="22">ARL8 effector that promotes the coupling of endolysosomes to dynein-dynactin for retrograde transport along microtubules. Acts by binding both GTP-bound ARL8 and dynein-dynactin. In nonneuronal cells, promotes concentration of endolysosomes in the juxtanuclear area. In hippocampal neurons, drives retrograde transport of endolysosomes from the axon to the soma. Positive regulator of macroautophagy in dendritic cells. Increases autophagic flux, probably by stimulating both autophagosome formation and facilitating tethering with lysosomes. Binds to phosphatidylinositol 3-phosphate (PtdIns3P) through its FYVE-type zinc finger. Positive regulator of osteosclast bone-resorbing activity, possibly by promoting late endosome-lysosome fusion by acting as an adapter protein between RAB7A on late endosomes and LAMP2 on primary lysosomes.</text>
</comment>
<keyword evidence="19" id="KW-0458">Lysosome</keyword>
<dbReference type="AlphaFoldDB" id="A0A091DBP5"/>
<evidence type="ECO:0000256" key="22">
    <source>
        <dbReference type="ARBA" id="ARBA00059075"/>
    </source>
</evidence>
<dbReference type="GO" id="GO:0019959">
    <property type="term" value="F:interleukin-8 binding"/>
    <property type="evidence" value="ECO:0007669"/>
    <property type="project" value="InterPro"/>
</dbReference>
<evidence type="ECO:0000256" key="27">
    <source>
        <dbReference type="SAM" id="Phobius"/>
    </source>
</evidence>
<keyword evidence="13 25" id="KW-0175">Coiled coil</keyword>
<organism evidence="30 31">
    <name type="scientific">Fukomys damarensis</name>
    <name type="common">Damaraland mole rat</name>
    <name type="synonym">Cryptomys damarensis</name>
    <dbReference type="NCBI Taxonomy" id="885580"/>
    <lineage>
        <taxon>Eukaryota</taxon>
        <taxon>Metazoa</taxon>
        <taxon>Chordata</taxon>
        <taxon>Craniata</taxon>
        <taxon>Vertebrata</taxon>
        <taxon>Euteleostomi</taxon>
        <taxon>Mammalia</taxon>
        <taxon>Eutheria</taxon>
        <taxon>Euarchontoglires</taxon>
        <taxon>Glires</taxon>
        <taxon>Rodentia</taxon>
        <taxon>Hystricomorpha</taxon>
        <taxon>Bathyergidae</taxon>
        <taxon>Fukomys</taxon>
    </lineage>
</organism>
<evidence type="ECO:0000256" key="26">
    <source>
        <dbReference type="SAM" id="MobiDB-lite"/>
    </source>
</evidence>
<dbReference type="PROSITE" id="PS00237">
    <property type="entry name" value="G_PROTEIN_RECEP_F1_1"/>
    <property type="match status" value="1"/>
</dbReference>
<dbReference type="PROSITE" id="PS50826">
    <property type="entry name" value="RUN"/>
    <property type="match status" value="1"/>
</dbReference>
<dbReference type="GO" id="GO:0005764">
    <property type="term" value="C:lysosome"/>
    <property type="evidence" value="ECO:0007669"/>
    <property type="project" value="UniProtKB-SubCell"/>
</dbReference>
<evidence type="ECO:0000313" key="31">
    <source>
        <dbReference type="Proteomes" id="UP000028990"/>
    </source>
</evidence>
<keyword evidence="11" id="KW-0072">Autophagy</keyword>
<dbReference type="GO" id="GO:0008270">
    <property type="term" value="F:zinc ion binding"/>
    <property type="evidence" value="ECO:0007669"/>
    <property type="project" value="UniProtKB-KW"/>
</dbReference>
<evidence type="ECO:0000256" key="15">
    <source>
        <dbReference type="ARBA" id="ARBA00023157"/>
    </source>
</evidence>
<accession>A0A091DBP5</accession>
<comment type="subcellular location">
    <subcellularLocation>
        <location evidence="3">Cell membrane</location>
        <topology evidence="3">Multi-pass membrane protein</topology>
    </subcellularLocation>
    <subcellularLocation>
        <location evidence="2">Cytoplasmic vesicle</location>
        <location evidence="2">Autophagosome</location>
    </subcellularLocation>
    <subcellularLocation>
        <location evidence="1">Lysosome</location>
    </subcellularLocation>
</comment>
<feature type="transmembrane region" description="Helical" evidence="27">
    <location>
        <begin position="743"/>
        <end position="765"/>
    </location>
</feature>
<feature type="transmembrane region" description="Helical" evidence="27">
    <location>
        <begin position="620"/>
        <end position="639"/>
    </location>
</feature>
<dbReference type="InterPro" id="IPR004012">
    <property type="entry name" value="Run_dom"/>
</dbReference>
<dbReference type="EMBL" id="KN124851">
    <property type="protein sequence ID" value="KFO20191.1"/>
    <property type="molecule type" value="Genomic_DNA"/>
</dbReference>
<dbReference type="PRINTS" id="PR00237">
    <property type="entry name" value="GPCRRHODOPSN"/>
</dbReference>
<feature type="compositionally biased region" description="Basic and acidic residues" evidence="26">
    <location>
        <begin position="303"/>
        <end position="322"/>
    </location>
</feature>
<evidence type="ECO:0000313" key="30">
    <source>
        <dbReference type="EMBL" id="KFO20191.1"/>
    </source>
</evidence>
<evidence type="ECO:0000256" key="12">
    <source>
        <dbReference type="ARBA" id="ARBA00023040"/>
    </source>
</evidence>
<dbReference type="PRINTS" id="PR00427">
    <property type="entry name" value="INTRLEUKIN8R"/>
</dbReference>
<keyword evidence="4" id="KW-1003">Cell membrane</keyword>
<keyword evidence="10 27" id="KW-1133">Transmembrane helix</keyword>
<feature type="compositionally biased region" description="Basic and acidic residues" evidence="26">
    <location>
        <begin position="270"/>
        <end position="291"/>
    </location>
</feature>
<evidence type="ECO:0000256" key="4">
    <source>
        <dbReference type="ARBA" id="ARBA00022475"/>
    </source>
</evidence>
<feature type="coiled-coil region" evidence="25">
    <location>
        <begin position="417"/>
        <end position="472"/>
    </location>
</feature>
<dbReference type="GO" id="GO:0071353">
    <property type="term" value="P:cellular response to interleukin-4"/>
    <property type="evidence" value="ECO:0007669"/>
    <property type="project" value="UniProtKB-ARBA"/>
</dbReference>
<dbReference type="Gene3D" id="1.20.1070.10">
    <property type="entry name" value="Rhodopsin 7-helix transmembrane proteins"/>
    <property type="match status" value="1"/>
</dbReference>
<evidence type="ECO:0000256" key="25">
    <source>
        <dbReference type="SAM" id="Coils"/>
    </source>
</evidence>
<evidence type="ECO:0000256" key="14">
    <source>
        <dbReference type="ARBA" id="ARBA00023136"/>
    </source>
</evidence>
<feature type="compositionally biased region" description="Basic and acidic residues" evidence="26">
    <location>
        <begin position="329"/>
        <end position="338"/>
    </location>
</feature>
<evidence type="ECO:0000256" key="13">
    <source>
        <dbReference type="ARBA" id="ARBA00023054"/>
    </source>
</evidence>
<dbReference type="GO" id="GO:0031410">
    <property type="term" value="C:cytoplasmic vesicle"/>
    <property type="evidence" value="ECO:0007669"/>
    <property type="project" value="UniProtKB-KW"/>
</dbReference>
<dbReference type="Gene3D" id="1.20.58.900">
    <property type="match status" value="1"/>
</dbReference>
<dbReference type="SUPFAM" id="SSF81321">
    <property type="entry name" value="Family A G protein-coupled receptor-like"/>
    <property type="match status" value="1"/>
</dbReference>
<evidence type="ECO:0000256" key="8">
    <source>
        <dbReference type="ARBA" id="ARBA00022771"/>
    </source>
</evidence>
<dbReference type="GO" id="GO:0016494">
    <property type="term" value="F:C-X-C chemokine receptor activity"/>
    <property type="evidence" value="ECO:0007669"/>
    <property type="project" value="InterPro"/>
</dbReference>
<dbReference type="FunFam" id="1.20.58.900:FF:000015">
    <property type="entry name" value="RUN and FYVE domain containing 4"/>
    <property type="match status" value="1"/>
</dbReference>
<keyword evidence="31" id="KW-1185">Reference proteome</keyword>
<dbReference type="GO" id="GO:0005776">
    <property type="term" value="C:autophagosome"/>
    <property type="evidence" value="ECO:0007669"/>
    <property type="project" value="UniProtKB-SubCell"/>
</dbReference>
<dbReference type="STRING" id="885580.ENSFDAP00000015909"/>
<dbReference type="GO" id="GO:0032266">
    <property type="term" value="F:phosphatidylinositol-3-phosphate binding"/>
    <property type="evidence" value="ECO:0007669"/>
    <property type="project" value="TreeGrafter"/>
</dbReference>
<dbReference type="GO" id="GO:0005886">
    <property type="term" value="C:plasma membrane"/>
    <property type="evidence" value="ECO:0007669"/>
    <property type="project" value="UniProtKB-SubCell"/>
</dbReference>
<evidence type="ECO:0000256" key="24">
    <source>
        <dbReference type="RuleBase" id="RU000688"/>
    </source>
</evidence>
<dbReference type="SUPFAM" id="SSF140741">
    <property type="entry name" value="RUN domain-like"/>
    <property type="match status" value="1"/>
</dbReference>
<evidence type="ECO:0000256" key="6">
    <source>
        <dbReference type="ARBA" id="ARBA00022692"/>
    </source>
</evidence>
<dbReference type="Pfam" id="PF02759">
    <property type="entry name" value="RUN"/>
    <property type="match status" value="1"/>
</dbReference>
<keyword evidence="20" id="KW-0968">Cytoplasmic vesicle</keyword>
<dbReference type="PRINTS" id="PR00573">
    <property type="entry name" value="INTRLEUKN8BR"/>
</dbReference>
<evidence type="ECO:0000259" key="28">
    <source>
        <dbReference type="PROSITE" id="PS50262"/>
    </source>
</evidence>
<keyword evidence="9" id="KW-0862">Zinc</keyword>
<evidence type="ECO:0000256" key="20">
    <source>
        <dbReference type="ARBA" id="ARBA00023329"/>
    </source>
</evidence>
<evidence type="ECO:0000256" key="9">
    <source>
        <dbReference type="ARBA" id="ARBA00022833"/>
    </source>
</evidence>
<dbReference type="CDD" id="cd15178">
    <property type="entry name" value="7tmA_CXCR1_2"/>
    <property type="match status" value="1"/>
</dbReference>
<evidence type="ECO:0000256" key="21">
    <source>
        <dbReference type="ARBA" id="ARBA00034130"/>
    </source>
</evidence>
<evidence type="ECO:0000256" key="23">
    <source>
        <dbReference type="ARBA" id="ARBA00069100"/>
    </source>
</evidence>
<dbReference type="eggNOG" id="KOG1729">
    <property type="taxonomic scope" value="Eukaryota"/>
</dbReference>
<feature type="region of interest" description="Disordered" evidence="26">
    <location>
        <begin position="181"/>
        <end position="229"/>
    </location>
</feature>
<keyword evidence="12 24" id="KW-0297">G-protein coupled receptor</keyword>
<evidence type="ECO:0000256" key="11">
    <source>
        <dbReference type="ARBA" id="ARBA00023006"/>
    </source>
</evidence>
<dbReference type="GO" id="GO:0016239">
    <property type="term" value="P:positive regulation of macroautophagy"/>
    <property type="evidence" value="ECO:0007669"/>
    <property type="project" value="InterPro"/>
</dbReference>
<evidence type="ECO:0000256" key="2">
    <source>
        <dbReference type="ARBA" id="ARBA00004419"/>
    </source>
</evidence>
<sequence>MAKEGATLKVTRDLKAAVSAILQGYGDGKGPVMDTSAELHRLCGCLELLLQFEQKEQKSFLGPQKDYWDFLCTALRRQRGDLEQIRFISSQDKVAVAKLKTSLGKGRAFLRSCLARGQLAESLQLCLLSPELTREWYGPRSPLLCLELQEDILDSLYALNGVAFDLDLQRQDLDGAWPMFSESHCNNSSQTQGRRPRKTKESPKKISAASGGPRGVQLEEPRTNQAGCLRDTTKDQLAGLSRPQQHMHLSFFLEKKTEDSRSLGSPRSTWEPKGELQLDQEDRATRSRRFLENSTASSQQQPERAKEAQKEKPGMEAEDRRVLPGPEVQRTEGAHGEEAEQDEGQAPLASSPRGMMKEATSGSRQRWEVPSILGESWVLQDLGTKEVAITEQPQEQTEVTGVARKEEQAEVPLQEVVKSLRLGLRKAEEQAQCQEQLVRVRDGELQALQEQLHRCEEERAQLQAELGQKQQEAKRRDAMYKEELGGQRDLIQAMKRRMLELIQEKDRQWQRLQKLSCLVPSCCIGCSKVFSRLSRRYPCSFDCSQASSHCKGVGAHSSHSSISEQQQVDSAPCKPESLAINSFVLVIIYALVSLLSLLGNSLVMLVVLYSRRTCSVTDVYLLNLAIADLLFALTLPFWAASKMNGWTFGTPMCKIISFLKEVNFYSSILLLACISMDRYLAIVHATRTLIQKRHLVKFVCLNVWGVSLILSLPMLLFRTTVYPSDLSPVCYEDLGHNTNTGRMVLRLLSQICGFILPLLIMLFCYGFTLRTLFKAQMGQKHRAMKVIFAVVLVFLLCWLPYNLVLFADTFMRNHWIEETCERRNDIDRALEATEILGFLHSCLNPLIYAFIGQKFRHGLLKIMVTYGLISKELLPKEARPSFVGSSSGNTSTTL</sequence>
<dbReference type="Proteomes" id="UP000028990">
    <property type="component" value="Unassembled WGS sequence"/>
</dbReference>
<gene>
    <name evidence="30" type="ORF">H920_18477</name>
</gene>
<dbReference type="InterPro" id="IPR042939">
    <property type="entry name" value="RUFY4"/>
</dbReference>